<reference evidence="2" key="1">
    <citation type="submission" date="2016-10" db="EMBL/GenBank/DDBJ databases">
        <authorList>
            <person name="Varghese N."/>
            <person name="Submissions S."/>
        </authorList>
    </citation>
    <scope>NUCLEOTIDE SEQUENCE [LARGE SCALE GENOMIC DNA]</scope>
    <source>
        <strain evidence="2">DSM 3695</strain>
    </source>
</reference>
<sequence>MEKIKCRIRENSWLARIAARFMRVQSVAMVLGRTIHLYGASRERFLSDIAWMRHEACHIKQYQHLGYFGFLWQYFSEYLRRGYYNNTLEVAARASEEDPAILDDIEII</sequence>
<gene>
    <name evidence="1" type="ORF">SAMN04488122_1254</name>
</gene>
<dbReference type="Proteomes" id="UP000199310">
    <property type="component" value="Unassembled WGS sequence"/>
</dbReference>
<organism evidence="1 2">
    <name type="scientific">Chitinophaga arvensicola</name>
    <dbReference type="NCBI Taxonomy" id="29529"/>
    <lineage>
        <taxon>Bacteria</taxon>
        <taxon>Pseudomonadati</taxon>
        <taxon>Bacteroidota</taxon>
        <taxon>Chitinophagia</taxon>
        <taxon>Chitinophagales</taxon>
        <taxon>Chitinophagaceae</taxon>
        <taxon>Chitinophaga</taxon>
    </lineage>
</organism>
<dbReference type="RefSeq" id="WP_089891956.1">
    <property type="nucleotide sequence ID" value="NZ_FOJG01000001.1"/>
</dbReference>
<evidence type="ECO:0008006" key="3">
    <source>
        <dbReference type="Google" id="ProtNLM"/>
    </source>
</evidence>
<dbReference type="OrthoDB" id="679343at2"/>
<name>A0A1I0Q631_9BACT</name>
<accession>A0A1I0Q631</accession>
<dbReference type="AlphaFoldDB" id="A0A1I0Q631"/>
<keyword evidence="2" id="KW-1185">Reference proteome</keyword>
<dbReference type="STRING" id="29529.SAMN04488122_1254"/>
<evidence type="ECO:0000313" key="2">
    <source>
        <dbReference type="Proteomes" id="UP000199310"/>
    </source>
</evidence>
<evidence type="ECO:0000313" key="1">
    <source>
        <dbReference type="EMBL" id="SEW22437.1"/>
    </source>
</evidence>
<dbReference type="EMBL" id="FOJG01000001">
    <property type="protein sequence ID" value="SEW22437.1"/>
    <property type="molecule type" value="Genomic_DNA"/>
</dbReference>
<protein>
    <recommendedName>
        <fullName evidence="3">DUF4157 domain-containing protein</fullName>
    </recommendedName>
</protein>
<proteinExistence type="predicted"/>